<name>A0A4Z1SY76_GIAMU</name>
<evidence type="ECO:0000256" key="1">
    <source>
        <dbReference type="SAM" id="MobiDB-lite"/>
    </source>
</evidence>
<feature type="region of interest" description="Disordered" evidence="1">
    <location>
        <begin position="351"/>
        <end position="372"/>
    </location>
</feature>
<protein>
    <submittedName>
        <fullName evidence="2">Uncharacterized protein</fullName>
    </submittedName>
</protein>
<evidence type="ECO:0000313" key="2">
    <source>
        <dbReference type="EMBL" id="TNJ30654.1"/>
    </source>
</evidence>
<dbReference type="AlphaFoldDB" id="A0A4Z1SY76"/>
<dbReference type="VEuPathDB" id="GiardiaDB:GMRT_10758"/>
<dbReference type="OrthoDB" id="10253453at2759"/>
<organism evidence="2 3">
    <name type="scientific">Giardia muris</name>
    <dbReference type="NCBI Taxonomy" id="5742"/>
    <lineage>
        <taxon>Eukaryota</taxon>
        <taxon>Metamonada</taxon>
        <taxon>Diplomonadida</taxon>
        <taxon>Hexamitidae</taxon>
        <taxon>Giardiinae</taxon>
        <taxon>Giardia</taxon>
    </lineage>
</organism>
<dbReference type="Proteomes" id="UP000315496">
    <property type="component" value="Chromosome 1"/>
</dbReference>
<accession>A0A4Z1SY76</accession>
<gene>
    <name evidence="2" type="ORF">GMRT_10758</name>
</gene>
<dbReference type="EMBL" id="VDLU01000001">
    <property type="protein sequence ID" value="TNJ30654.1"/>
    <property type="molecule type" value="Genomic_DNA"/>
</dbReference>
<comment type="caution">
    <text evidence="2">The sequence shown here is derived from an EMBL/GenBank/DDBJ whole genome shotgun (WGS) entry which is preliminary data.</text>
</comment>
<keyword evidence="3" id="KW-1185">Reference proteome</keyword>
<proteinExistence type="predicted"/>
<evidence type="ECO:0000313" key="3">
    <source>
        <dbReference type="Proteomes" id="UP000315496"/>
    </source>
</evidence>
<reference evidence="2 3" key="1">
    <citation type="submission" date="2019-05" db="EMBL/GenBank/DDBJ databases">
        <title>The compact genome of Giardia muris reveals important steps in the evolution of intestinal protozoan parasites.</title>
        <authorList>
            <person name="Xu F."/>
            <person name="Jimenez-Gonzalez A."/>
            <person name="Einarsson E."/>
            <person name="Astvaldsson A."/>
            <person name="Peirasmaki D."/>
            <person name="Eckmann L."/>
            <person name="Andersson J.O."/>
            <person name="Svard S.G."/>
            <person name="Jerlstrom-Hultqvist J."/>
        </authorList>
    </citation>
    <scope>NUCLEOTIDE SEQUENCE [LARGE SCALE GENOMIC DNA]</scope>
    <source>
        <strain evidence="2 3">Roberts-Thomson</strain>
    </source>
</reference>
<sequence>MTESSPSSAAATHRINNCIGRMSTLMEGTFAEEEERWSRQDKLRHELRLKHKASTLRRLDLQRRSGQHYTESQVRIATTLPTSQSELPSLVRRSLRNGEYAYHGKNCSVQELRHCRCKMDSSLLDEVQECVHVPIKRPELTQKVTTDDLCRSNAHAVEMLAGLAARTFSPADMQLLISEELKSGAGSTVRAGIRHNTVTEKGSSLRKMAECPLSMSLIRQPAASKNSRTASRPLSVSTFSRSPLCSRGKGETPAGTLSVSLTNFSPGPCDILPSSVGYRDALSLPQMLRCVRLAQEQSLAESTITDDISNPSSTKTHFQPLPIARVCPEKPTVKFSEQGFFRVGVNDARIASPNGTSESHDETVGSNNLSRNAFDLDEDYSDSLDDTL</sequence>